<evidence type="ECO:0000313" key="2">
    <source>
        <dbReference type="Proteomes" id="UP001231616"/>
    </source>
</evidence>
<organism evidence="1 2">
    <name type="scientific">Alkalimonas collagenimarina</name>
    <dbReference type="NCBI Taxonomy" id="400390"/>
    <lineage>
        <taxon>Bacteria</taxon>
        <taxon>Pseudomonadati</taxon>
        <taxon>Pseudomonadota</taxon>
        <taxon>Gammaproteobacteria</taxon>
        <taxon>Alkalimonas</taxon>
    </lineage>
</organism>
<accession>A0ABT9GZP4</accession>
<comment type="caution">
    <text evidence="1">The sequence shown here is derived from an EMBL/GenBank/DDBJ whole genome shotgun (WGS) entry which is preliminary data.</text>
</comment>
<sequence length="224" mass="24915">MNLESRMRQSISRRTGSVLLRSDVANLGSPTQVSSILNKLISKGVIHRLGRGIYAKANVINTPPKEMTDSLLTIISDAAAKLGYSLVQKPDIDANAARSGKPIIIETSTPRVWKTIFINNIAITFRTRSKRARSSKTNQTLKFPTKNVAQYVEALAHSHQVKYKKCSLDRWANSVTKLAGDEVRQDSVEDLLIAMKRAGKISTKDVAILTINYLRERNESVRPV</sequence>
<keyword evidence="2" id="KW-1185">Reference proteome</keyword>
<gene>
    <name evidence="1" type="ORF">Q3O60_09045</name>
</gene>
<name>A0ABT9GZP4_9GAMM</name>
<dbReference type="EMBL" id="JAUZVZ010000010">
    <property type="protein sequence ID" value="MDP4536334.1"/>
    <property type="molecule type" value="Genomic_DNA"/>
</dbReference>
<reference evidence="1 2" key="1">
    <citation type="submission" date="2023-08" db="EMBL/GenBank/DDBJ databases">
        <authorList>
            <person name="Joshi A."/>
            <person name="Thite S."/>
        </authorList>
    </citation>
    <scope>NUCLEOTIDE SEQUENCE [LARGE SCALE GENOMIC DNA]</scope>
    <source>
        <strain evidence="1 2">AC40</strain>
    </source>
</reference>
<protein>
    <submittedName>
        <fullName evidence="1">Type IV toxin-antitoxin system AbiEi family antitoxin domain-containing protein</fullName>
    </submittedName>
</protein>
<dbReference type="Proteomes" id="UP001231616">
    <property type="component" value="Unassembled WGS sequence"/>
</dbReference>
<proteinExistence type="predicted"/>
<dbReference type="RefSeq" id="WP_305893596.1">
    <property type="nucleotide sequence ID" value="NZ_JAUZVZ010000010.1"/>
</dbReference>
<evidence type="ECO:0000313" key="1">
    <source>
        <dbReference type="EMBL" id="MDP4536334.1"/>
    </source>
</evidence>